<name>A0ABR9TET8_9SPHI</name>
<dbReference type="InterPro" id="IPR017850">
    <property type="entry name" value="Alkaline_phosphatase_core_sf"/>
</dbReference>
<keyword evidence="4 6" id="KW-1133">Transmembrane helix</keyword>
<dbReference type="Gene3D" id="3.40.720.10">
    <property type="entry name" value="Alkaline Phosphatase, subunit A"/>
    <property type="match status" value="1"/>
</dbReference>
<dbReference type="RefSeq" id="WP_231390160.1">
    <property type="nucleotide sequence ID" value="NZ_MU158693.1"/>
</dbReference>
<feature type="transmembrane region" description="Helical" evidence="6">
    <location>
        <begin position="177"/>
        <end position="199"/>
    </location>
</feature>
<proteinExistence type="predicted"/>
<feature type="transmembrane region" description="Helical" evidence="6">
    <location>
        <begin position="63"/>
        <end position="81"/>
    </location>
</feature>
<organism evidence="8 9">
    <name type="scientific">Sphingobacterium pedocola</name>
    <dbReference type="NCBI Taxonomy" id="2082722"/>
    <lineage>
        <taxon>Bacteria</taxon>
        <taxon>Pseudomonadati</taxon>
        <taxon>Bacteroidota</taxon>
        <taxon>Sphingobacteriia</taxon>
        <taxon>Sphingobacteriales</taxon>
        <taxon>Sphingobacteriaceae</taxon>
        <taxon>Sphingobacterium</taxon>
    </lineage>
</organism>
<dbReference type="Proteomes" id="UP000618319">
    <property type="component" value="Unassembled WGS sequence"/>
</dbReference>
<dbReference type="PANTHER" id="PTHR47371:SF3">
    <property type="entry name" value="PHOSPHOGLYCEROL TRANSFERASE I"/>
    <property type="match status" value="1"/>
</dbReference>
<dbReference type="PIRSF" id="PIRSF005091">
    <property type="entry name" value="Mmb_sulf_HI1246"/>
    <property type="match status" value="1"/>
</dbReference>
<dbReference type="Gene3D" id="3.30.1120.80">
    <property type="match status" value="1"/>
</dbReference>
<accession>A0ABR9TET8</accession>
<feature type="transmembrane region" description="Helical" evidence="6">
    <location>
        <begin position="144"/>
        <end position="165"/>
    </location>
</feature>
<comment type="subcellular location">
    <subcellularLocation>
        <location evidence="1">Cell membrane</location>
        <topology evidence="1">Multi-pass membrane protein</topology>
    </subcellularLocation>
</comment>
<evidence type="ECO:0000256" key="4">
    <source>
        <dbReference type="ARBA" id="ARBA00022989"/>
    </source>
</evidence>
<feature type="domain" description="Sulfatase N-terminal" evidence="7">
    <location>
        <begin position="275"/>
        <end position="547"/>
    </location>
</feature>
<gene>
    <name evidence="8" type="ORF">C4F40_20910</name>
</gene>
<evidence type="ECO:0000313" key="9">
    <source>
        <dbReference type="Proteomes" id="UP000618319"/>
    </source>
</evidence>
<dbReference type="CDD" id="cd16015">
    <property type="entry name" value="LTA_synthase"/>
    <property type="match status" value="1"/>
</dbReference>
<evidence type="ECO:0000256" key="3">
    <source>
        <dbReference type="ARBA" id="ARBA00022692"/>
    </source>
</evidence>
<evidence type="ECO:0000256" key="2">
    <source>
        <dbReference type="ARBA" id="ARBA00022475"/>
    </source>
</evidence>
<dbReference type="InterPro" id="IPR050448">
    <property type="entry name" value="OpgB/LTA_synthase_biosynth"/>
</dbReference>
<protein>
    <submittedName>
        <fullName evidence="8">Sulfatase</fullName>
    </submittedName>
</protein>
<dbReference type="SUPFAM" id="SSF53649">
    <property type="entry name" value="Alkaline phosphatase-like"/>
    <property type="match status" value="1"/>
</dbReference>
<evidence type="ECO:0000256" key="6">
    <source>
        <dbReference type="SAM" id="Phobius"/>
    </source>
</evidence>
<feature type="transmembrane region" description="Helical" evidence="6">
    <location>
        <begin position="12"/>
        <end position="38"/>
    </location>
</feature>
<evidence type="ECO:0000256" key="5">
    <source>
        <dbReference type="ARBA" id="ARBA00023136"/>
    </source>
</evidence>
<evidence type="ECO:0000256" key="1">
    <source>
        <dbReference type="ARBA" id="ARBA00004651"/>
    </source>
</evidence>
<keyword evidence="3 6" id="KW-0812">Transmembrane</keyword>
<sequence length="622" mass="71555">MIGNVKQQYKSVYFLLLYFVFWLFIAWIDRLLFLVYAAPVNTVFTFQEILRIYSAGFKLDVSMTAYICVLPFIGYFLWSSFPNWSFSTKWIRIYTYSILIILGLLSCISINLYTEWTDKVSRRAIETFFETPQEAVLSAVSTNLWIPFLVFVVVSIAGSTIFNLLFRRAFVKFKTHFTLHILGFFVGLIFLFTCIRGGYGTSPLNESMAYYSSNQFYNHVAVNTHWSFINDMVNSASSGNPYKYFNDSGDIDLMLAPVFPKKRDSSISILNTERPNVILILLESFTADLIEDLGGEKEVTPYLDQISRQGLSFTQFYAAADRSDKGIIGVFSSFPAQGKESIIKSIKKHEKLPGIGQEIHNAGYHTSFYYGGQSEFYNFKSYMMSHGINRVVDMADFPSSYNESSWGVYDHHVFERVLADLNREKKPFFSTVFTISNHEPFDLKTIYKFGNNTTANKFKSTAFYTDSVLSDFFEKAKTESWYKNTLFILTADHGHRLPYEREITDPKRFHIPLIFFGDVLKEQFKGQRINKIMGQVDLASSILNQLNIPSDRYGWSRDVFDAHFTPYAFFNTKHSVGIISENGTLVFDPKSQQVLSSSGYEKGLLNILKAYNQKVYAEYLGY</sequence>
<keyword evidence="5 6" id="KW-0472">Membrane</keyword>
<feature type="transmembrane region" description="Helical" evidence="6">
    <location>
        <begin position="93"/>
        <end position="113"/>
    </location>
</feature>
<reference evidence="8 9" key="1">
    <citation type="submission" date="2018-02" db="EMBL/GenBank/DDBJ databases">
        <title>Sphingobacterium KA21.</title>
        <authorList>
            <person name="Vasarhelyi B.M."/>
            <person name="Deshmukh S."/>
            <person name="Balint B."/>
            <person name="Kukolya J."/>
        </authorList>
    </citation>
    <scope>NUCLEOTIDE SEQUENCE [LARGE SCALE GENOMIC DNA]</scope>
    <source>
        <strain evidence="8 9">Ka21</strain>
    </source>
</reference>
<dbReference type="Pfam" id="PF00884">
    <property type="entry name" value="Sulfatase"/>
    <property type="match status" value="1"/>
</dbReference>
<keyword evidence="9" id="KW-1185">Reference proteome</keyword>
<keyword evidence="2" id="KW-1003">Cell membrane</keyword>
<dbReference type="PANTHER" id="PTHR47371">
    <property type="entry name" value="LIPOTEICHOIC ACID SYNTHASE"/>
    <property type="match status" value="1"/>
</dbReference>
<evidence type="ECO:0000313" key="8">
    <source>
        <dbReference type="EMBL" id="MBE8723187.1"/>
    </source>
</evidence>
<evidence type="ECO:0000259" key="7">
    <source>
        <dbReference type="Pfam" id="PF00884"/>
    </source>
</evidence>
<comment type="caution">
    <text evidence="8">The sequence shown here is derived from an EMBL/GenBank/DDBJ whole genome shotgun (WGS) entry which is preliminary data.</text>
</comment>
<dbReference type="InterPro" id="IPR000917">
    <property type="entry name" value="Sulfatase_N"/>
</dbReference>
<dbReference type="InterPro" id="IPR012160">
    <property type="entry name" value="LtaS-like"/>
</dbReference>
<dbReference type="EMBL" id="PSKQ01000027">
    <property type="protein sequence ID" value="MBE8723187.1"/>
    <property type="molecule type" value="Genomic_DNA"/>
</dbReference>